<reference evidence="2" key="1">
    <citation type="submission" date="2018-06" db="EMBL/GenBank/DDBJ databases">
        <authorList>
            <person name="Zhirakovskaya E."/>
        </authorList>
    </citation>
    <scope>NUCLEOTIDE SEQUENCE</scope>
</reference>
<dbReference type="PANTHER" id="PTHR43395:SF10">
    <property type="entry name" value="CHEMOTAXIS PROTEIN CHEA"/>
    <property type="match status" value="1"/>
</dbReference>
<dbReference type="SUPFAM" id="SSF47226">
    <property type="entry name" value="Histidine-containing phosphotransfer domain, HPT domain"/>
    <property type="match status" value="1"/>
</dbReference>
<dbReference type="Gene3D" id="1.20.120.160">
    <property type="entry name" value="HPT domain"/>
    <property type="match status" value="1"/>
</dbReference>
<dbReference type="AlphaFoldDB" id="A0A3B1CF65"/>
<dbReference type="GO" id="GO:0000160">
    <property type="term" value="P:phosphorelay signal transduction system"/>
    <property type="evidence" value="ECO:0007669"/>
    <property type="project" value="InterPro"/>
</dbReference>
<evidence type="ECO:0000259" key="1">
    <source>
        <dbReference type="PROSITE" id="PS50894"/>
    </source>
</evidence>
<protein>
    <recommendedName>
        <fullName evidence="1">HPt domain-containing protein</fullName>
    </recommendedName>
</protein>
<dbReference type="InterPro" id="IPR008207">
    <property type="entry name" value="Sig_transdc_His_kin_Hpt_dom"/>
</dbReference>
<dbReference type="Pfam" id="PF01627">
    <property type="entry name" value="Hpt"/>
    <property type="match status" value="1"/>
</dbReference>
<dbReference type="PROSITE" id="PS50894">
    <property type="entry name" value="HPT"/>
    <property type="match status" value="1"/>
</dbReference>
<proteinExistence type="predicted"/>
<sequence length="508" mass="56194">MDDFIEELWADFADETGEHLIGIGLLLEKAGKGLNQEETATLYREIHSITNLARAMGLTGMEQVAGGCEIIVAKVRNGESRVDSSLIKLLGESRDLLSQMRQAAISSRKDSEAPTALTDRLEEALFCFSTDAATALSISADGASLRKDRKMLEFFGAIVKDNIPGLTSIVSNDYDGTEKQRAIVMEALNAIKKASEGMGYDRMTDLLERLAPQIPARGPLDDRLEKTVLMFVELKQMIDNLERETGAVAGGDSFSPAIKAFSLNKLGALFDGMLESLTAFKNRGSADDPRSGRSLAEKVSSMAKSAHGYIRFAHPCATGYAMIFLEDIYNRIARDEIAPDSEAVCISIELIALERRIVNERNQEIRGALETENRALIEKIKNRISAGERSRFKVEIDAQANALLSKVSIKPEMRELISAENMSSLLGALRDGWRIYEITTHLESDEQMAMAFMQWAKNRTRVITSRSLIIGKESWFEFLVACESAPGVVLNEIKRINPKGDLLQVREC</sequence>
<evidence type="ECO:0000313" key="2">
    <source>
        <dbReference type="EMBL" id="VAX25211.1"/>
    </source>
</evidence>
<accession>A0A3B1CF65</accession>
<name>A0A3B1CF65_9ZZZZ</name>
<organism evidence="2">
    <name type="scientific">hydrothermal vent metagenome</name>
    <dbReference type="NCBI Taxonomy" id="652676"/>
    <lineage>
        <taxon>unclassified sequences</taxon>
        <taxon>metagenomes</taxon>
        <taxon>ecological metagenomes</taxon>
    </lineage>
</organism>
<feature type="domain" description="HPt" evidence="1">
    <location>
        <begin position="1"/>
        <end position="104"/>
    </location>
</feature>
<dbReference type="EMBL" id="UOGA01000292">
    <property type="protein sequence ID" value="VAX25211.1"/>
    <property type="molecule type" value="Genomic_DNA"/>
</dbReference>
<gene>
    <name evidence="2" type="ORF">MNBD_NITROSPINAE04-625</name>
</gene>
<dbReference type="PANTHER" id="PTHR43395">
    <property type="entry name" value="SENSOR HISTIDINE KINASE CHEA"/>
    <property type="match status" value="1"/>
</dbReference>
<dbReference type="InterPro" id="IPR051315">
    <property type="entry name" value="Bact_Chemotaxis_CheA"/>
</dbReference>
<dbReference type="InterPro" id="IPR036641">
    <property type="entry name" value="HPT_dom_sf"/>
</dbReference>